<protein>
    <submittedName>
        <fullName evidence="2">Uncharacterized protein</fullName>
    </submittedName>
</protein>
<evidence type="ECO:0000313" key="1">
    <source>
        <dbReference type="Proteomes" id="UP000887565"/>
    </source>
</evidence>
<accession>A0A915L3I0</accession>
<dbReference type="AlphaFoldDB" id="A0A915L3I0"/>
<evidence type="ECO:0000313" key="2">
    <source>
        <dbReference type="WBParaSite" id="nRc.2.0.1.t45660-RA"/>
    </source>
</evidence>
<keyword evidence="1" id="KW-1185">Reference proteome</keyword>
<dbReference type="Proteomes" id="UP000887565">
    <property type="component" value="Unplaced"/>
</dbReference>
<dbReference type="WBParaSite" id="nRc.2.0.1.t45660-RA">
    <property type="protein sequence ID" value="nRc.2.0.1.t45660-RA"/>
    <property type="gene ID" value="nRc.2.0.1.g45660"/>
</dbReference>
<organism evidence="1 2">
    <name type="scientific">Romanomermis culicivorax</name>
    <name type="common">Nematode worm</name>
    <dbReference type="NCBI Taxonomy" id="13658"/>
    <lineage>
        <taxon>Eukaryota</taxon>
        <taxon>Metazoa</taxon>
        <taxon>Ecdysozoa</taxon>
        <taxon>Nematoda</taxon>
        <taxon>Enoplea</taxon>
        <taxon>Dorylaimia</taxon>
        <taxon>Mermithida</taxon>
        <taxon>Mermithoidea</taxon>
        <taxon>Mermithidae</taxon>
        <taxon>Romanomermis</taxon>
    </lineage>
</organism>
<proteinExistence type="predicted"/>
<reference evidence="2" key="1">
    <citation type="submission" date="2022-11" db="UniProtKB">
        <authorList>
            <consortium name="WormBaseParasite"/>
        </authorList>
    </citation>
    <scope>IDENTIFICATION</scope>
</reference>
<name>A0A915L3I0_ROMCU</name>
<sequence>MATSGIVETNSSFGQPQDRQDNMSFLISNYILSCCVYDLEIMLAQMKDKPRAGIVGISPEALSLEALMIELYAHDTMEPELVADLARRFRETFEDKYTDQQGKGAYEVEAIVTYKLAEEQAPGTFYCPPHFSKTDIEPQLVPCSWYIWIERKVKAQEKRKSTDEDDEPTND</sequence>